<proteinExistence type="predicted"/>
<comment type="caution">
    <text evidence="1">The sequence shown here is derived from an EMBL/GenBank/DDBJ whole genome shotgun (WGS) entry which is preliminary data.</text>
</comment>
<evidence type="ECO:0000313" key="2">
    <source>
        <dbReference type="Proteomes" id="UP000774699"/>
    </source>
</evidence>
<protein>
    <submittedName>
        <fullName evidence="1">Uncharacterized protein</fullName>
    </submittedName>
</protein>
<accession>A0A8T4C9U6</accession>
<dbReference type="Proteomes" id="UP000774699">
    <property type="component" value="Unassembled WGS sequence"/>
</dbReference>
<reference evidence="1" key="1">
    <citation type="submission" date="2019-03" db="EMBL/GenBank/DDBJ databases">
        <title>Lake Tanganyika Metagenome-Assembled Genomes (MAGs).</title>
        <authorList>
            <person name="Tran P."/>
        </authorList>
    </citation>
    <scope>NUCLEOTIDE SEQUENCE</scope>
    <source>
        <strain evidence="1">M_DeepCast_50m_m2_156</strain>
    </source>
</reference>
<sequence length="170" mass="19456">MDKMYFGIILVSLFLVASVTAVHALTSEEVEQWASWSSSIDNLFDSQGNLIDVQKYDYGFIEISQRFQSFSWPVKSILNNQRIQVNFKVTPSITKQFGIVIKDEEVRSFTLGELSNSTMEIDLDAATYEESREKLGFEAALPQYIKDGRIKIVSKDFFHGIMIGIYKIFI</sequence>
<dbReference type="AlphaFoldDB" id="A0A8T4C9U6"/>
<name>A0A8T4C9U6_9ARCH</name>
<evidence type="ECO:0000313" key="1">
    <source>
        <dbReference type="EMBL" id="MBM3281728.1"/>
    </source>
</evidence>
<dbReference type="EMBL" id="VGJJ01000001">
    <property type="protein sequence ID" value="MBM3281728.1"/>
    <property type="molecule type" value="Genomic_DNA"/>
</dbReference>
<gene>
    <name evidence="1" type="ORF">FJY86_00065</name>
</gene>
<organism evidence="1 2">
    <name type="scientific">Candidatus Iainarchaeum sp</name>
    <dbReference type="NCBI Taxonomy" id="3101447"/>
    <lineage>
        <taxon>Archaea</taxon>
        <taxon>Candidatus Iainarchaeota</taxon>
        <taxon>Candidatus Iainarchaeia</taxon>
        <taxon>Candidatus Iainarchaeales</taxon>
        <taxon>Candidatus Iainarchaeaceae</taxon>
        <taxon>Candidatus Iainarchaeum</taxon>
    </lineage>
</organism>